<dbReference type="NCBIfam" id="TIGR03523">
    <property type="entry name" value="GldN"/>
    <property type="match status" value="1"/>
</dbReference>
<feature type="region of interest" description="Disordered" evidence="1">
    <location>
        <begin position="84"/>
        <end position="103"/>
    </location>
</feature>
<accession>A0A929KU82</accession>
<protein>
    <submittedName>
        <fullName evidence="2">Gliding motility protein GldN</fullName>
    </submittedName>
</protein>
<dbReference type="Pfam" id="PF19841">
    <property type="entry name" value="GldN"/>
    <property type="match status" value="1"/>
</dbReference>
<dbReference type="Proteomes" id="UP000622475">
    <property type="component" value="Unassembled WGS sequence"/>
</dbReference>
<sequence length="356" mass="40752">MNGDQVIITEREVLKSTPREAQWCLKRFSINFKHNGKTGIDSLSGYWQGVRAYDKGLYYELGVSDNNGVIHRCEPGDLRLWRNSEKDTAKTPPPPVAKVSDRPRDGYYDKTAVATSKVSEFTPLREADVVFAKRIWREIDVREKMNTYLASPNARLIDVLLDGLKDGKFAAYSTTPTEEDPGGDMFTKQLTIGQALGMLSDSSVVTKRDADNNIIDSKLEANTFDPDSLVRFRIKEDWVFDKQRSVFEPRIIGIAPMIRMKVSTGAQVDMQPAFWIYFPHARPLLAVKAISNENNDQTGLSFDDAFMKRMFASYIVKQSNAKDERIKDYMQGIDRLYEAQRVAKQLMDWELDLWQY</sequence>
<evidence type="ECO:0000313" key="3">
    <source>
        <dbReference type="Proteomes" id="UP000622475"/>
    </source>
</evidence>
<organism evidence="2 3">
    <name type="scientific">Mucilaginibacter myungsuensis</name>
    <dbReference type="NCBI Taxonomy" id="649104"/>
    <lineage>
        <taxon>Bacteria</taxon>
        <taxon>Pseudomonadati</taxon>
        <taxon>Bacteroidota</taxon>
        <taxon>Sphingobacteriia</taxon>
        <taxon>Sphingobacteriales</taxon>
        <taxon>Sphingobacteriaceae</taxon>
        <taxon>Mucilaginibacter</taxon>
    </lineage>
</organism>
<evidence type="ECO:0000313" key="2">
    <source>
        <dbReference type="EMBL" id="MBE9660520.1"/>
    </source>
</evidence>
<proteinExistence type="predicted"/>
<reference evidence="2" key="1">
    <citation type="submission" date="2020-10" db="EMBL/GenBank/DDBJ databases">
        <title>Mucilaginibacter mali sp. nov., isolated from rhizosphere soil of apple orchard.</title>
        <authorList>
            <person name="Lee J.-S."/>
            <person name="Kim H.S."/>
            <person name="Kim J.-S."/>
        </authorList>
    </citation>
    <scope>NUCLEOTIDE SEQUENCE</scope>
    <source>
        <strain evidence="2">KCTC 22746</strain>
    </source>
</reference>
<gene>
    <name evidence="2" type="primary">gldN</name>
    <name evidence="2" type="ORF">IRJ16_01360</name>
</gene>
<dbReference type="EMBL" id="JADFFL010000001">
    <property type="protein sequence ID" value="MBE9660520.1"/>
    <property type="molecule type" value="Genomic_DNA"/>
</dbReference>
<evidence type="ECO:0000256" key="1">
    <source>
        <dbReference type="SAM" id="MobiDB-lite"/>
    </source>
</evidence>
<comment type="caution">
    <text evidence="2">The sequence shown here is derived from an EMBL/GenBank/DDBJ whole genome shotgun (WGS) entry which is preliminary data.</text>
</comment>
<name>A0A929KU82_9SPHI</name>
<dbReference type="AlphaFoldDB" id="A0A929KU82"/>
<keyword evidence="3" id="KW-1185">Reference proteome</keyword>
<dbReference type="InterPro" id="IPR019847">
    <property type="entry name" value="Gliding_motility_assoc_GldN"/>
</dbReference>